<keyword evidence="1" id="KW-0694">RNA-binding</keyword>
<dbReference type="CDD" id="cd12263">
    <property type="entry name" value="RRM_ABT1_like"/>
    <property type="match status" value="1"/>
</dbReference>
<reference evidence="5" key="1">
    <citation type="journal article" date="2023" name="Commun. Biol.">
        <title>Genome analysis of Parmales, the sister group of diatoms, reveals the evolutionary specialization of diatoms from phago-mixotrophs to photoautotrophs.</title>
        <authorList>
            <person name="Ban H."/>
            <person name="Sato S."/>
            <person name="Yoshikawa S."/>
            <person name="Yamada K."/>
            <person name="Nakamura Y."/>
            <person name="Ichinomiya M."/>
            <person name="Sato N."/>
            <person name="Blanc-Mathieu R."/>
            <person name="Endo H."/>
            <person name="Kuwata A."/>
            <person name="Ogata H."/>
        </authorList>
    </citation>
    <scope>NUCLEOTIDE SEQUENCE [LARGE SCALE GENOMIC DNA]</scope>
    <source>
        <strain evidence="5">NIES 3701</strain>
    </source>
</reference>
<dbReference type="GO" id="GO:0000480">
    <property type="term" value="P:endonucleolytic cleavage in 5'-ETS of tricistronic rRNA transcript (SSU-rRNA, 5.8S rRNA, LSU-rRNA)"/>
    <property type="evidence" value="ECO:0007669"/>
    <property type="project" value="TreeGrafter"/>
</dbReference>
<evidence type="ECO:0000256" key="2">
    <source>
        <dbReference type="SAM" id="Coils"/>
    </source>
</evidence>
<organism evidence="4 5">
    <name type="scientific">Triparma strigata</name>
    <dbReference type="NCBI Taxonomy" id="1606541"/>
    <lineage>
        <taxon>Eukaryota</taxon>
        <taxon>Sar</taxon>
        <taxon>Stramenopiles</taxon>
        <taxon>Ochrophyta</taxon>
        <taxon>Bolidophyceae</taxon>
        <taxon>Parmales</taxon>
        <taxon>Triparmaceae</taxon>
        <taxon>Triparma</taxon>
    </lineage>
</organism>
<evidence type="ECO:0008006" key="6">
    <source>
        <dbReference type="Google" id="ProtNLM"/>
    </source>
</evidence>
<dbReference type="AlphaFoldDB" id="A0A9W6ZZ84"/>
<evidence type="ECO:0000313" key="4">
    <source>
        <dbReference type="EMBL" id="GMH59813.1"/>
    </source>
</evidence>
<evidence type="ECO:0000256" key="1">
    <source>
        <dbReference type="ARBA" id="ARBA00022884"/>
    </source>
</evidence>
<sequence>MSSSSESESEVPSSPQQSLPDAQSSKPSKSKSKSKSSKLSKSRLAAASAYADSLNRRAVVYISSLPPKITVSKLKTLITPLCEVTRLYLAVEDKSVRKRRKKAGGSSSKRFTEGWVEVPSRSLARQLASTLHMTNMEKKGPHSDDLWCLKYLKGFKWSHLTEKVAYERRVREQRLRVEMSKAKREVKEYERKIEEGEKFEQMVKKKKRKGGGENEEREHKRTFKQKKAFSDV</sequence>
<feature type="compositionally biased region" description="Low complexity" evidence="3">
    <location>
        <begin position="1"/>
        <end position="18"/>
    </location>
</feature>
<dbReference type="GO" id="GO:0003723">
    <property type="term" value="F:RNA binding"/>
    <property type="evidence" value="ECO:0007669"/>
    <property type="project" value="UniProtKB-KW"/>
</dbReference>
<keyword evidence="2" id="KW-0175">Coiled coil</keyword>
<feature type="compositionally biased region" description="Basic residues" evidence="3">
    <location>
        <begin position="28"/>
        <end position="41"/>
    </location>
</feature>
<evidence type="ECO:0000313" key="5">
    <source>
        <dbReference type="Proteomes" id="UP001165085"/>
    </source>
</evidence>
<proteinExistence type="predicted"/>
<dbReference type="InterPro" id="IPR034353">
    <property type="entry name" value="ABT1/ESF2_RRM"/>
</dbReference>
<gene>
    <name evidence="4" type="ORF">TrST_g1600</name>
</gene>
<accession>A0A9W6ZZ84</accession>
<dbReference type="PANTHER" id="PTHR12311:SF7">
    <property type="entry name" value="ACTIVATOR OF BASAL TRANSCRIPTION 1"/>
    <property type="match status" value="1"/>
</dbReference>
<dbReference type="GO" id="GO:0034462">
    <property type="term" value="P:small-subunit processome assembly"/>
    <property type="evidence" value="ECO:0007669"/>
    <property type="project" value="TreeGrafter"/>
</dbReference>
<feature type="compositionally biased region" description="Basic and acidic residues" evidence="3">
    <location>
        <begin position="210"/>
        <end position="219"/>
    </location>
</feature>
<name>A0A9W6ZZ84_9STRA</name>
<protein>
    <recommendedName>
        <fullName evidence="6">Activator of basal transcription 1</fullName>
    </recommendedName>
</protein>
<dbReference type="EMBL" id="BRXY01000061">
    <property type="protein sequence ID" value="GMH59813.1"/>
    <property type="molecule type" value="Genomic_DNA"/>
</dbReference>
<feature type="compositionally biased region" description="Basic residues" evidence="3">
    <location>
        <begin position="220"/>
        <end position="232"/>
    </location>
</feature>
<keyword evidence="5" id="KW-1185">Reference proteome</keyword>
<evidence type="ECO:0000256" key="3">
    <source>
        <dbReference type="SAM" id="MobiDB-lite"/>
    </source>
</evidence>
<dbReference type="GO" id="GO:0000447">
    <property type="term" value="P:endonucleolytic cleavage in ITS1 to separate SSU-rRNA from 5.8S rRNA and LSU-rRNA from tricistronic rRNA transcript (SSU-rRNA, 5.8S rRNA, LSU-rRNA)"/>
    <property type="evidence" value="ECO:0007669"/>
    <property type="project" value="TreeGrafter"/>
</dbReference>
<dbReference type="InterPro" id="IPR039119">
    <property type="entry name" value="ABT1/Esf2"/>
</dbReference>
<dbReference type="OrthoDB" id="287393at2759"/>
<feature type="coiled-coil region" evidence="2">
    <location>
        <begin position="172"/>
        <end position="199"/>
    </location>
</feature>
<dbReference type="PANTHER" id="PTHR12311">
    <property type="entry name" value="ACTIVATOR OF BASAL TRANSCRIPTION 1"/>
    <property type="match status" value="1"/>
</dbReference>
<feature type="region of interest" description="Disordered" evidence="3">
    <location>
        <begin position="1"/>
        <end position="42"/>
    </location>
</feature>
<feature type="region of interest" description="Disordered" evidence="3">
    <location>
        <begin position="200"/>
        <end position="232"/>
    </location>
</feature>
<dbReference type="GO" id="GO:0000472">
    <property type="term" value="P:endonucleolytic cleavage to generate mature 5'-end of SSU-rRNA from (SSU-rRNA, 5.8S rRNA, LSU-rRNA)"/>
    <property type="evidence" value="ECO:0007669"/>
    <property type="project" value="TreeGrafter"/>
</dbReference>
<dbReference type="Proteomes" id="UP001165085">
    <property type="component" value="Unassembled WGS sequence"/>
</dbReference>
<comment type="caution">
    <text evidence="4">The sequence shown here is derived from an EMBL/GenBank/DDBJ whole genome shotgun (WGS) entry which is preliminary data.</text>
</comment>
<dbReference type="GO" id="GO:0005730">
    <property type="term" value="C:nucleolus"/>
    <property type="evidence" value="ECO:0007669"/>
    <property type="project" value="TreeGrafter"/>
</dbReference>